<evidence type="ECO:0000313" key="2">
    <source>
        <dbReference type="Proteomes" id="UP000076761"/>
    </source>
</evidence>
<gene>
    <name evidence="1" type="ORF">NEOLEDRAFT_1142395</name>
</gene>
<name>A0A165N5U7_9AGAM</name>
<dbReference type="EMBL" id="KV425647">
    <property type="protein sequence ID" value="KZT19215.1"/>
    <property type="molecule type" value="Genomic_DNA"/>
</dbReference>
<evidence type="ECO:0000313" key="1">
    <source>
        <dbReference type="EMBL" id="KZT19215.1"/>
    </source>
</evidence>
<organism evidence="1 2">
    <name type="scientific">Neolentinus lepideus HHB14362 ss-1</name>
    <dbReference type="NCBI Taxonomy" id="1314782"/>
    <lineage>
        <taxon>Eukaryota</taxon>
        <taxon>Fungi</taxon>
        <taxon>Dikarya</taxon>
        <taxon>Basidiomycota</taxon>
        <taxon>Agaricomycotina</taxon>
        <taxon>Agaricomycetes</taxon>
        <taxon>Gloeophyllales</taxon>
        <taxon>Gloeophyllaceae</taxon>
        <taxon>Neolentinus</taxon>
    </lineage>
</organism>
<proteinExistence type="predicted"/>
<reference evidence="1 2" key="1">
    <citation type="journal article" date="2016" name="Mol. Biol. Evol.">
        <title>Comparative Genomics of Early-Diverging Mushroom-Forming Fungi Provides Insights into the Origins of Lignocellulose Decay Capabilities.</title>
        <authorList>
            <person name="Nagy L.G."/>
            <person name="Riley R."/>
            <person name="Tritt A."/>
            <person name="Adam C."/>
            <person name="Daum C."/>
            <person name="Floudas D."/>
            <person name="Sun H."/>
            <person name="Yadav J.S."/>
            <person name="Pangilinan J."/>
            <person name="Larsson K.H."/>
            <person name="Matsuura K."/>
            <person name="Barry K."/>
            <person name="Labutti K."/>
            <person name="Kuo R."/>
            <person name="Ohm R.A."/>
            <person name="Bhattacharya S.S."/>
            <person name="Shirouzu T."/>
            <person name="Yoshinaga Y."/>
            <person name="Martin F.M."/>
            <person name="Grigoriev I.V."/>
            <person name="Hibbett D.S."/>
        </authorList>
    </citation>
    <scope>NUCLEOTIDE SEQUENCE [LARGE SCALE GENOMIC DNA]</scope>
    <source>
        <strain evidence="1 2">HHB14362 ss-1</strain>
    </source>
</reference>
<sequence length="191" mass="21656">MLQHLCLTSYSSTVLSIASSNYNFNVIEPKVAPAVRRPHNLTAAPANSDVTKLDIIMVPTSILRSLRLTDISRTVLERLESASIYLHTPEPEELEIRRDRLGIKWIDPGSKLDTRVRDMRHERAGAKLLLRTYLLHRNPAITYLTVDNERSDTVDEWCLDFTVYAGISTQVAHDNVGQIDSKPSIRHGIRQ</sequence>
<accession>A0A165N5U7</accession>
<protein>
    <submittedName>
        <fullName evidence="1">Uncharacterized protein</fullName>
    </submittedName>
</protein>
<dbReference type="InParanoid" id="A0A165N5U7"/>
<keyword evidence="2" id="KW-1185">Reference proteome</keyword>
<dbReference type="Proteomes" id="UP000076761">
    <property type="component" value="Unassembled WGS sequence"/>
</dbReference>
<dbReference type="AlphaFoldDB" id="A0A165N5U7"/>